<protein>
    <submittedName>
        <fullName evidence="1">Uncharacterized protein</fullName>
    </submittedName>
</protein>
<dbReference type="AlphaFoldDB" id="A0A0F9GYQ0"/>
<sequence length="131" mass="15360">MSEEVLLLKEIRDYMKELIVLVRTNQIKDTLKVEDKTYVTEDIEPKVGLVNIMATEEVIQDLTEVTPMLETPKSLLCVKNGYMKYVPFQYIVGFDPEKKPYILGQVQDIELKKEGKWIIKKSWDKYKVMKA</sequence>
<proteinExistence type="predicted"/>
<reference evidence="1" key="1">
    <citation type="journal article" date="2015" name="Nature">
        <title>Complex archaea that bridge the gap between prokaryotes and eukaryotes.</title>
        <authorList>
            <person name="Spang A."/>
            <person name="Saw J.H."/>
            <person name="Jorgensen S.L."/>
            <person name="Zaremba-Niedzwiedzka K."/>
            <person name="Martijn J."/>
            <person name="Lind A.E."/>
            <person name="van Eijk R."/>
            <person name="Schleper C."/>
            <person name="Guy L."/>
            <person name="Ettema T.J."/>
        </authorList>
    </citation>
    <scope>NUCLEOTIDE SEQUENCE</scope>
</reference>
<organism evidence="1">
    <name type="scientific">marine sediment metagenome</name>
    <dbReference type="NCBI Taxonomy" id="412755"/>
    <lineage>
        <taxon>unclassified sequences</taxon>
        <taxon>metagenomes</taxon>
        <taxon>ecological metagenomes</taxon>
    </lineage>
</organism>
<accession>A0A0F9GYQ0</accession>
<evidence type="ECO:0000313" key="1">
    <source>
        <dbReference type="EMBL" id="KKL95801.1"/>
    </source>
</evidence>
<comment type="caution">
    <text evidence="1">The sequence shown here is derived from an EMBL/GenBank/DDBJ whole genome shotgun (WGS) entry which is preliminary data.</text>
</comment>
<gene>
    <name evidence="1" type="ORF">LCGC14_1850910</name>
</gene>
<name>A0A0F9GYQ0_9ZZZZ</name>
<dbReference type="EMBL" id="LAZR01018592">
    <property type="protein sequence ID" value="KKL95801.1"/>
    <property type="molecule type" value="Genomic_DNA"/>
</dbReference>